<sequence length="390" mass="42879">MLESGQPSRVDSWPLDEGPLSSHLRWWLKTLSPTGRDKFSARLLFWLRTSKIAMTTSVVTLLVGISDVAVSRSMHEASVPVTLSLGVYSSVFAHVLFVKRLPALLQTVALLLATTAGVERHLDSASQKRMRRTARRGSLFCRQLVLFSVCLMLQFPAVYALTNDPQWSLRWIYRLHADSTDNSLYWLHWAAFMEQAFGLVCSFTAFYTMLPLVIVIYSTCADLHAALAHRMQTAACCPHDAALQSGVLRACIVADSALADLMPHLLVVSIIMPLFSTAELIASGLKLGAYSLGTAAPILIVFVPLCEVGDRLSRARRGVAESAAEGPWVEERPKQRQLRLAVMQAAMGEGAFLRGSGIGPLDRATCGNALRSWFSFLQVILNVQRKAGVH</sequence>
<keyword evidence="1" id="KW-0472">Membrane</keyword>
<evidence type="ECO:0000313" key="2">
    <source>
        <dbReference type="Proteomes" id="UP000504606"/>
    </source>
</evidence>
<proteinExistence type="predicted"/>
<dbReference type="GeneID" id="127749044"/>
<keyword evidence="1" id="KW-1133">Transmembrane helix</keyword>
<feature type="transmembrane region" description="Helical" evidence="1">
    <location>
        <begin position="196"/>
        <end position="217"/>
    </location>
</feature>
<dbReference type="Proteomes" id="UP000504606">
    <property type="component" value="Unplaced"/>
</dbReference>
<organism evidence="2 3">
    <name type="scientific">Frankliniella occidentalis</name>
    <name type="common">Western flower thrips</name>
    <name type="synonym">Euthrips occidentalis</name>
    <dbReference type="NCBI Taxonomy" id="133901"/>
    <lineage>
        <taxon>Eukaryota</taxon>
        <taxon>Metazoa</taxon>
        <taxon>Ecdysozoa</taxon>
        <taxon>Arthropoda</taxon>
        <taxon>Hexapoda</taxon>
        <taxon>Insecta</taxon>
        <taxon>Pterygota</taxon>
        <taxon>Neoptera</taxon>
        <taxon>Paraneoptera</taxon>
        <taxon>Thysanoptera</taxon>
        <taxon>Terebrantia</taxon>
        <taxon>Thripoidea</taxon>
        <taxon>Thripidae</taxon>
        <taxon>Frankliniella</taxon>
    </lineage>
</organism>
<feature type="transmembrane region" description="Helical" evidence="1">
    <location>
        <begin position="52"/>
        <end position="70"/>
    </location>
</feature>
<name>A0A9C6WWZ5_FRAOC</name>
<feature type="transmembrane region" description="Helical" evidence="1">
    <location>
        <begin position="265"/>
        <end position="282"/>
    </location>
</feature>
<dbReference type="KEGG" id="foc:127749044"/>
<dbReference type="OrthoDB" id="8233015at2759"/>
<accession>A0A9C6WWZ5</accession>
<feature type="transmembrane region" description="Helical" evidence="1">
    <location>
        <begin position="288"/>
        <end position="308"/>
    </location>
</feature>
<reference evidence="3" key="1">
    <citation type="submission" date="2025-08" db="UniProtKB">
        <authorList>
            <consortium name="RefSeq"/>
        </authorList>
    </citation>
    <scope>IDENTIFICATION</scope>
    <source>
        <tissue evidence="3">Whole organism</tissue>
    </source>
</reference>
<keyword evidence="1" id="KW-0812">Transmembrane</keyword>
<feature type="transmembrane region" description="Helical" evidence="1">
    <location>
        <begin position="77"/>
        <end position="97"/>
    </location>
</feature>
<evidence type="ECO:0000313" key="3">
    <source>
        <dbReference type="RefSeq" id="XP_052121460.1"/>
    </source>
</evidence>
<dbReference type="AlphaFoldDB" id="A0A9C6WWZ5"/>
<dbReference type="RefSeq" id="XP_052121460.1">
    <property type="nucleotide sequence ID" value="XM_052265500.1"/>
</dbReference>
<feature type="transmembrane region" description="Helical" evidence="1">
    <location>
        <begin position="143"/>
        <end position="161"/>
    </location>
</feature>
<evidence type="ECO:0000256" key="1">
    <source>
        <dbReference type="SAM" id="Phobius"/>
    </source>
</evidence>
<gene>
    <name evidence="3" type="primary">LOC127749044</name>
</gene>
<keyword evidence="2" id="KW-1185">Reference proteome</keyword>
<protein>
    <submittedName>
        <fullName evidence="3">Uncharacterized protein LOC127749044 isoform X1</fullName>
    </submittedName>
</protein>